<feature type="coiled-coil region" evidence="1">
    <location>
        <begin position="97"/>
        <end position="131"/>
    </location>
</feature>
<dbReference type="EMBL" id="LN649232">
    <property type="protein sequence ID" value="CEI38628.1"/>
    <property type="molecule type" value="Genomic_DNA"/>
</dbReference>
<keyword evidence="4" id="KW-1185">Reference proteome</keyword>
<reference evidence="4" key="1">
    <citation type="submission" date="2014-10" db="EMBL/GenBank/DDBJ databases">
        <authorList>
            <person name="King R."/>
        </authorList>
    </citation>
    <scope>NUCLEOTIDE SEQUENCE [LARGE SCALE GENOMIC DNA]</scope>
    <source>
        <strain evidence="4">A3/5</strain>
    </source>
</reference>
<name>A0A2L2T462_9HYPO</name>
<dbReference type="KEGG" id="fvn:FVRRES_11319"/>
<dbReference type="STRING" id="56646.A0A2L2T462"/>
<evidence type="ECO:0000256" key="1">
    <source>
        <dbReference type="SAM" id="Coils"/>
    </source>
</evidence>
<feature type="region of interest" description="Disordered" evidence="2">
    <location>
        <begin position="1"/>
        <end position="51"/>
    </location>
</feature>
<dbReference type="OrthoDB" id="5100291at2759"/>
<dbReference type="AlphaFoldDB" id="A0A2L2T462"/>
<organism evidence="3 4">
    <name type="scientific">Fusarium venenatum</name>
    <dbReference type="NCBI Taxonomy" id="56646"/>
    <lineage>
        <taxon>Eukaryota</taxon>
        <taxon>Fungi</taxon>
        <taxon>Dikarya</taxon>
        <taxon>Ascomycota</taxon>
        <taxon>Pezizomycotina</taxon>
        <taxon>Sordariomycetes</taxon>
        <taxon>Hypocreomycetidae</taxon>
        <taxon>Hypocreales</taxon>
        <taxon>Nectriaceae</taxon>
        <taxon>Fusarium</taxon>
    </lineage>
</organism>
<sequence>MSPRQKHLLAVDPDRPAKRQQNALVAANHQEVASAAGLSQSLPGEKEQNFKDDRLDRLERALEDSVSRYAQDWSPDAELLRRVEALESWGAIHSAANDRLHVKNQLLERQIESIRAEKKTAINQLRENERIHHESLTQA</sequence>
<protein>
    <submittedName>
        <fullName evidence="3">Uncharacterized protein</fullName>
    </submittedName>
</protein>
<keyword evidence="1" id="KW-0175">Coiled coil</keyword>
<evidence type="ECO:0000256" key="2">
    <source>
        <dbReference type="SAM" id="MobiDB-lite"/>
    </source>
</evidence>
<dbReference type="RefSeq" id="XP_025581023.1">
    <property type="nucleotide sequence ID" value="XM_025726459.1"/>
</dbReference>
<dbReference type="GeneID" id="37262955"/>
<evidence type="ECO:0000313" key="3">
    <source>
        <dbReference type="EMBL" id="CEI38628.1"/>
    </source>
</evidence>
<evidence type="ECO:0000313" key="4">
    <source>
        <dbReference type="Proteomes" id="UP000245910"/>
    </source>
</evidence>
<proteinExistence type="predicted"/>
<accession>A0A2L2T462</accession>
<dbReference type="Proteomes" id="UP000245910">
    <property type="component" value="Chromosome IIII"/>
</dbReference>